<reference evidence="2 3" key="1">
    <citation type="journal article" date="2015" name="Genome Announc.">
        <title>Complete Genome Sequence of Methylobacterium aquaticum Strain 22A, Isolated from Racomitrium japonicum Moss.</title>
        <authorList>
            <person name="Tani A."/>
            <person name="Ogura Y."/>
            <person name="Hayashi T."/>
            <person name="Kimbara K."/>
        </authorList>
    </citation>
    <scope>NUCLEOTIDE SEQUENCE [LARGE SCALE GENOMIC DNA]</scope>
    <source>
        <strain evidence="2 3">MA-22A</strain>
        <plasmid evidence="3">Plasmid pMaq22A_2p DNA</plasmid>
    </source>
</reference>
<organism evidence="2 3">
    <name type="scientific">Methylobacterium aquaticum</name>
    <dbReference type="NCBI Taxonomy" id="270351"/>
    <lineage>
        <taxon>Bacteria</taxon>
        <taxon>Pseudomonadati</taxon>
        <taxon>Pseudomonadota</taxon>
        <taxon>Alphaproteobacteria</taxon>
        <taxon>Hyphomicrobiales</taxon>
        <taxon>Methylobacteriaceae</taxon>
        <taxon>Methylobacterium</taxon>
    </lineage>
</organism>
<evidence type="ECO:0000313" key="2">
    <source>
        <dbReference type="EMBL" id="BAQ50012.1"/>
    </source>
</evidence>
<gene>
    <name evidence="2" type="ORF">Maq22A_2p41170</name>
</gene>
<name>A0A0C6FSG6_9HYPH</name>
<accession>A0A0C6FSG6</accession>
<dbReference type="Proteomes" id="UP000061432">
    <property type="component" value="Plasmid pMaq22A_2p"/>
</dbReference>
<dbReference type="KEGG" id="maqu:Maq22A_2p41170"/>
<geneLocation type="plasmid" evidence="3">
    <name>pMaq22A_2p DNA</name>
</geneLocation>
<dbReference type="AlphaFoldDB" id="A0A0C6FSG6"/>
<reference evidence="3" key="2">
    <citation type="submission" date="2015-01" db="EMBL/GenBank/DDBJ databases">
        <title>Complete genome sequence of Methylobacterium aquaticum strain 22A.</title>
        <authorList>
            <person name="Tani A."/>
            <person name="Ogura Y."/>
            <person name="Hayashi T."/>
        </authorList>
    </citation>
    <scope>NUCLEOTIDE SEQUENCE [LARGE SCALE GENOMIC DNA]</scope>
    <source>
        <strain evidence="3">MA-22A</strain>
        <plasmid evidence="3">Plasmid pMaq22A_2p DNA</plasmid>
    </source>
</reference>
<sequence>MSEHREKLADLDRQIAEAIAKREDLIQRIPSLPPDSAEKAEAVCHRDALNEVLVSLRRYQRALNNVQQ</sequence>
<dbReference type="PATRIC" id="fig|270351.10.peg.7153"/>
<dbReference type="RefSeq" id="WP_060851096.1">
    <property type="nucleotide sequence ID" value="NZ_AP014706.1"/>
</dbReference>
<keyword evidence="1" id="KW-0175">Coiled coil</keyword>
<protein>
    <recommendedName>
        <fullName evidence="4">Chorismate mutase</fullName>
    </recommendedName>
</protein>
<dbReference type="EMBL" id="AP014706">
    <property type="protein sequence ID" value="BAQ50012.1"/>
    <property type="molecule type" value="Genomic_DNA"/>
</dbReference>
<keyword evidence="2" id="KW-0614">Plasmid</keyword>
<proteinExistence type="predicted"/>
<evidence type="ECO:0000313" key="3">
    <source>
        <dbReference type="Proteomes" id="UP000061432"/>
    </source>
</evidence>
<evidence type="ECO:0008006" key="4">
    <source>
        <dbReference type="Google" id="ProtNLM"/>
    </source>
</evidence>
<feature type="coiled-coil region" evidence="1">
    <location>
        <begin position="1"/>
        <end position="28"/>
    </location>
</feature>
<evidence type="ECO:0000256" key="1">
    <source>
        <dbReference type="SAM" id="Coils"/>
    </source>
</evidence>